<keyword evidence="6" id="KW-0539">Nucleus</keyword>
<dbReference type="FunFam" id="2.40.100.10:FF:000007">
    <property type="entry name" value="Peptidyl-prolyl cis-trans isomerase CWC27 homolog"/>
    <property type="match status" value="1"/>
</dbReference>
<evidence type="ECO:0000256" key="7">
    <source>
        <dbReference type="ARBA" id="ARBA00038509"/>
    </source>
</evidence>
<evidence type="ECO:0000256" key="5">
    <source>
        <dbReference type="ARBA" id="ARBA00023235"/>
    </source>
</evidence>
<evidence type="ECO:0000313" key="16">
    <source>
        <dbReference type="Proteomes" id="UP001217754"/>
    </source>
</evidence>
<evidence type="ECO:0000256" key="2">
    <source>
        <dbReference type="ARBA" id="ARBA00004123"/>
    </source>
</evidence>
<feature type="compositionally biased region" description="Basic and acidic residues" evidence="13">
    <location>
        <begin position="428"/>
        <end position="441"/>
    </location>
</feature>
<comment type="subcellular location">
    <subcellularLocation>
        <location evidence="2">Nucleus</location>
    </subcellularLocation>
</comment>
<dbReference type="PRINTS" id="PR00153">
    <property type="entry name" value="CSAPPISMRASE"/>
</dbReference>
<dbReference type="GO" id="GO:0071013">
    <property type="term" value="C:catalytic step 2 spliceosome"/>
    <property type="evidence" value="ECO:0007669"/>
    <property type="project" value="TreeGrafter"/>
</dbReference>
<dbReference type="Gene3D" id="2.40.100.10">
    <property type="entry name" value="Cyclophilin-like"/>
    <property type="match status" value="1"/>
</dbReference>
<feature type="compositionally biased region" description="Basic and acidic residues" evidence="13">
    <location>
        <begin position="195"/>
        <end position="207"/>
    </location>
</feature>
<dbReference type="InterPro" id="IPR002130">
    <property type="entry name" value="Cyclophilin-type_PPIase_dom"/>
</dbReference>
<evidence type="ECO:0000256" key="1">
    <source>
        <dbReference type="ARBA" id="ARBA00000971"/>
    </source>
</evidence>
<accession>A0AAF0EXF7</accession>
<evidence type="ECO:0000256" key="3">
    <source>
        <dbReference type="ARBA" id="ARBA00013194"/>
    </source>
</evidence>
<dbReference type="Proteomes" id="UP001217754">
    <property type="component" value="Chromosome 3"/>
</dbReference>
<feature type="compositionally biased region" description="Basic and acidic residues" evidence="13">
    <location>
        <begin position="382"/>
        <end position="391"/>
    </location>
</feature>
<evidence type="ECO:0000256" key="9">
    <source>
        <dbReference type="ARBA" id="ARBA00067721"/>
    </source>
</evidence>
<dbReference type="SUPFAM" id="SSF50891">
    <property type="entry name" value="Cyclophilin-like"/>
    <property type="match status" value="1"/>
</dbReference>
<dbReference type="RefSeq" id="XP_060121855.1">
    <property type="nucleotide sequence ID" value="XM_060265872.1"/>
</dbReference>
<dbReference type="Pfam" id="PF00160">
    <property type="entry name" value="Pro_isomerase"/>
    <property type="match status" value="1"/>
</dbReference>
<name>A0AAF0EXF7_9BASI</name>
<dbReference type="GeneID" id="85225573"/>
<keyword evidence="5 15" id="KW-0413">Isomerase</keyword>
<evidence type="ECO:0000256" key="4">
    <source>
        <dbReference type="ARBA" id="ARBA00023110"/>
    </source>
</evidence>
<comment type="similarity">
    <text evidence="7">Belongs to the cyclophilin-type PPIase family. CWC27 subfamily.</text>
</comment>
<feature type="compositionally biased region" description="Basic and acidic residues" evidence="13">
    <location>
        <begin position="240"/>
        <end position="258"/>
    </location>
</feature>
<organism evidence="15 16">
    <name type="scientific">Malassezia japonica</name>
    <dbReference type="NCBI Taxonomy" id="223818"/>
    <lineage>
        <taxon>Eukaryota</taxon>
        <taxon>Fungi</taxon>
        <taxon>Dikarya</taxon>
        <taxon>Basidiomycota</taxon>
        <taxon>Ustilaginomycotina</taxon>
        <taxon>Malasseziomycetes</taxon>
        <taxon>Malasseziales</taxon>
        <taxon>Malasseziaceae</taxon>
        <taxon>Malassezia</taxon>
    </lineage>
</organism>
<evidence type="ECO:0000256" key="6">
    <source>
        <dbReference type="ARBA" id="ARBA00023242"/>
    </source>
</evidence>
<gene>
    <name evidence="15" type="primary">CWC27</name>
    <name evidence="15" type="ORF">MJAP1_001924</name>
</gene>
<proteinExistence type="inferred from homology"/>
<evidence type="ECO:0000256" key="11">
    <source>
        <dbReference type="ARBA" id="ARBA00082698"/>
    </source>
</evidence>
<dbReference type="AlphaFoldDB" id="A0AAF0EXF7"/>
<evidence type="ECO:0000313" key="15">
    <source>
        <dbReference type="EMBL" id="WFD38958.1"/>
    </source>
</evidence>
<dbReference type="InterPro" id="IPR044666">
    <property type="entry name" value="Cyclophilin_A-like"/>
</dbReference>
<dbReference type="EC" id="5.2.1.8" evidence="3"/>
<sequence length="441" mass="49475">MSTLYVTEPPTDGKILLHTSKGEIEIELWAKEAPKACRNIIALALEGYYDTCVWHRIVPGFCIQTGDPTGTGTGGESVYGHPFADELHQRLRFNRRGLVAMANTGMRNSNDSQFFITLDATPELQNKHTIFGRVAGTTIYNALALSEVELSTEVPDRPVYPPKLLRVEVVHNPFHDIVPRITREEKEAQAAARKRIAEERAQPEHELKRKKKNTALLSFGEEEEAAPVPRNARKPISSHDLLHDKKLSKKEIQRKEPPKTAPPAPEPVPEPAPLSPPQAAPKSKEVEKLEAAIQRGARSAAHDTKPRAAPAGRDFLASMVDQYRQKKPQKGESQTLSMLNEFRKNMRKADAAPAREKQRPTEVWEEEESMREYGASDDEDDGKNWREHRFDSGGMPLTGSSDKFSVHDYEVVDSRDTTSDLAASLGEQKIKREGRQGRDWT</sequence>
<feature type="domain" description="PPIase cyclophilin-type" evidence="14">
    <location>
        <begin position="22"/>
        <end position="169"/>
    </location>
</feature>
<evidence type="ECO:0000259" key="14">
    <source>
        <dbReference type="PROSITE" id="PS50072"/>
    </source>
</evidence>
<dbReference type="PROSITE" id="PS50072">
    <property type="entry name" value="CSA_PPIASE_2"/>
    <property type="match status" value="1"/>
</dbReference>
<feature type="compositionally biased region" description="Pro residues" evidence="13">
    <location>
        <begin position="259"/>
        <end position="279"/>
    </location>
</feature>
<dbReference type="GO" id="GO:0003755">
    <property type="term" value="F:peptidyl-prolyl cis-trans isomerase activity"/>
    <property type="evidence" value="ECO:0007669"/>
    <property type="project" value="UniProtKB-KW"/>
</dbReference>
<dbReference type="EMBL" id="CP119960">
    <property type="protein sequence ID" value="WFD38958.1"/>
    <property type="molecule type" value="Genomic_DNA"/>
</dbReference>
<dbReference type="PANTHER" id="PTHR45625">
    <property type="entry name" value="PEPTIDYL-PROLYL CIS-TRANS ISOMERASE-RELATED"/>
    <property type="match status" value="1"/>
</dbReference>
<comment type="function">
    <text evidence="8">PPIases accelerate the folding of proteins. It catalyzes the cis-trans isomerization of proline imidic peptide bonds in oligopeptides. Involved in pre-mRNA splicing.</text>
</comment>
<evidence type="ECO:0000256" key="13">
    <source>
        <dbReference type="SAM" id="MobiDB-lite"/>
    </source>
</evidence>
<comment type="catalytic activity">
    <reaction evidence="1">
        <text>[protein]-peptidylproline (omega=180) = [protein]-peptidylproline (omega=0)</text>
        <dbReference type="Rhea" id="RHEA:16237"/>
        <dbReference type="Rhea" id="RHEA-COMP:10747"/>
        <dbReference type="Rhea" id="RHEA-COMP:10748"/>
        <dbReference type="ChEBI" id="CHEBI:83833"/>
        <dbReference type="ChEBI" id="CHEBI:83834"/>
        <dbReference type="EC" id="5.2.1.8"/>
    </reaction>
</comment>
<keyword evidence="16" id="KW-1185">Reference proteome</keyword>
<evidence type="ECO:0000256" key="8">
    <source>
        <dbReference type="ARBA" id="ARBA00055615"/>
    </source>
</evidence>
<feature type="region of interest" description="Disordered" evidence="13">
    <location>
        <begin position="189"/>
        <end position="402"/>
    </location>
</feature>
<keyword evidence="4" id="KW-0697">Rotamase</keyword>
<feature type="compositionally biased region" description="Acidic residues" evidence="13">
    <location>
        <begin position="363"/>
        <end position="381"/>
    </location>
</feature>
<evidence type="ECO:0000256" key="12">
    <source>
        <dbReference type="ARBA" id="ARBA00083804"/>
    </source>
</evidence>
<feature type="region of interest" description="Disordered" evidence="13">
    <location>
        <begin position="414"/>
        <end position="441"/>
    </location>
</feature>
<protein>
    <recommendedName>
        <fullName evidence="10">Peptidyl-prolyl isomerase CWC27</fullName>
        <ecNumber evidence="3">5.2.1.8</ecNumber>
    </recommendedName>
    <alternativeName>
        <fullName evidence="9">Peptidyl-prolyl isomerase cwc27</fullName>
    </alternativeName>
    <alternativeName>
        <fullName evidence="11 12">Rotamase CWC27</fullName>
    </alternativeName>
</protein>
<dbReference type="InterPro" id="IPR029000">
    <property type="entry name" value="Cyclophilin-like_dom_sf"/>
</dbReference>
<evidence type="ECO:0000256" key="10">
    <source>
        <dbReference type="ARBA" id="ARBA00071024"/>
    </source>
</evidence>
<feature type="compositionally biased region" description="Basic and acidic residues" evidence="13">
    <location>
        <begin position="341"/>
        <end position="362"/>
    </location>
</feature>
<reference evidence="15" key="1">
    <citation type="submission" date="2023-03" db="EMBL/GenBank/DDBJ databases">
        <title>Mating type loci evolution in Malassezia.</title>
        <authorList>
            <person name="Coelho M.A."/>
        </authorList>
    </citation>
    <scope>NUCLEOTIDE SEQUENCE</scope>
    <source>
        <strain evidence="15">CBS 9431</strain>
    </source>
</reference>
<dbReference type="PANTHER" id="PTHR45625:SF6">
    <property type="entry name" value="SPLICEOSOME-ASSOCIATED PROTEIN CWC27 HOMOLOG"/>
    <property type="match status" value="1"/>
</dbReference>